<dbReference type="SUPFAM" id="SSF55979">
    <property type="entry name" value="DNA clamp"/>
    <property type="match status" value="1"/>
</dbReference>
<dbReference type="Gene3D" id="3.10.150.10">
    <property type="entry name" value="DNA Polymerase III, subunit A, domain 2"/>
    <property type="match status" value="1"/>
</dbReference>
<keyword evidence="3" id="KW-1185">Reference proteome</keyword>
<sequence>MAPSATLNAHNLARLIRTAAPHAAADGIGLDQIDGIRFDSDGTHLHAVASDRYTVAVARARLTTPGEPFARTVHGQDVASLRAWVDAHDGEAALTLTTEIGRLAFDGPRGTLRISVMDGEKFPDWRQLLHTALADVPADAPCTRWTSRFWERWQHANREVNTWHAGGEKPLIVLGTDVIGLQAPHRMRTPEQDQTQTTSDALDVWKTSLGTDTGQRTDLADAIPEPPRRSYTAASTVPEMTEELLRQTLNATNGLFSAPSDDPGAVAAYALSGVHAWAAYRFLKALIKSDPDLAADTVADLAEQLDSGEIGEWAWDAAVEAGHDPQKWADDRAQARAEKSATTDSAATSG</sequence>
<organism evidence="2 3">
    <name type="scientific">Streptomyces rhizosphaericus</name>
    <dbReference type="NCBI Taxonomy" id="114699"/>
    <lineage>
        <taxon>Bacteria</taxon>
        <taxon>Bacillati</taxon>
        <taxon>Actinomycetota</taxon>
        <taxon>Actinomycetes</taxon>
        <taxon>Kitasatosporales</taxon>
        <taxon>Streptomycetaceae</taxon>
        <taxon>Streptomyces</taxon>
        <taxon>Streptomyces violaceusniger group</taxon>
    </lineage>
</organism>
<comment type="caution">
    <text evidence="2">The sequence shown here is derived from an EMBL/GenBank/DDBJ whole genome shotgun (WGS) entry which is preliminary data.</text>
</comment>
<protein>
    <recommendedName>
        <fullName evidence="4">DNA polymerase III beta sliding clamp central domain-containing protein</fullName>
    </recommendedName>
</protein>
<evidence type="ECO:0000256" key="1">
    <source>
        <dbReference type="SAM" id="MobiDB-lite"/>
    </source>
</evidence>
<proteinExistence type="predicted"/>
<feature type="compositionally biased region" description="Basic and acidic residues" evidence="1">
    <location>
        <begin position="321"/>
        <end position="341"/>
    </location>
</feature>
<gene>
    <name evidence="2" type="ORF">GCM10009575_012480</name>
</gene>
<dbReference type="EMBL" id="BAAAID010000005">
    <property type="protein sequence ID" value="GAA0920008.1"/>
    <property type="molecule type" value="Genomic_DNA"/>
</dbReference>
<evidence type="ECO:0008006" key="4">
    <source>
        <dbReference type="Google" id="ProtNLM"/>
    </source>
</evidence>
<dbReference type="InterPro" id="IPR046938">
    <property type="entry name" value="DNA_clamp_sf"/>
</dbReference>
<feature type="region of interest" description="Disordered" evidence="1">
    <location>
        <begin position="319"/>
        <end position="350"/>
    </location>
</feature>
<evidence type="ECO:0000313" key="2">
    <source>
        <dbReference type="EMBL" id="GAA0920008.1"/>
    </source>
</evidence>
<reference evidence="2 3" key="1">
    <citation type="journal article" date="2019" name="Int. J. Syst. Evol. Microbiol.">
        <title>The Global Catalogue of Microorganisms (GCM) 10K type strain sequencing project: providing services to taxonomists for standard genome sequencing and annotation.</title>
        <authorList>
            <consortium name="The Broad Institute Genomics Platform"/>
            <consortium name="The Broad Institute Genome Sequencing Center for Infectious Disease"/>
            <person name="Wu L."/>
            <person name="Ma J."/>
        </authorList>
    </citation>
    <scope>NUCLEOTIDE SEQUENCE [LARGE SCALE GENOMIC DNA]</scope>
    <source>
        <strain evidence="2 3">JCM 11444</strain>
    </source>
</reference>
<accession>A0ABN1NZ82</accession>
<name>A0ABN1NZ82_9ACTN</name>
<dbReference type="Proteomes" id="UP001500418">
    <property type="component" value="Unassembled WGS sequence"/>
</dbReference>
<evidence type="ECO:0000313" key="3">
    <source>
        <dbReference type="Proteomes" id="UP001500418"/>
    </source>
</evidence>